<name>Q30VX3_OLEA2</name>
<dbReference type="RefSeq" id="WP_011369096.1">
    <property type="nucleotide sequence ID" value="NC_007519.1"/>
</dbReference>
<evidence type="ECO:0000256" key="1">
    <source>
        <dbReference type="SAM" id="MobiDB-lite"/>
    </source>
</evidence>
<evidence type="ECO:0000313" key="2">
    <source>
        <dbReference type="EMBL" id="ABB40173.1"/>
    </source>
</evidence>
<protein>
    <submittedName>
        <fullName evidence="2">Phage virion morphogenesis protein</fullName>
    </submittedName>
</protein>
<accession>Q30VX3</accession>
<dbReference type="EMBL" id="CP000112">
    <property type="protein sequence ID" value="ABB40173.1"/>
    <property type="molecule type" value="Genomic_DNA"/>
</dbReference>
<dbReference type="Pfam" id="PF05069">
    <property type="entry name" value="Phage_tail_S"/>
    <property type="match status" value="1"/>
</dbReference>
<dbReference type="Proteomes" id="UP000002710">
    <property type="component" value="Chromosome"/>
</dbReference>
<dbReference type="NCBIfam" id="TIGR01635">
    <property type="entry name" value="tail_comp_S"/>
    <property type="match status" value="1"/>
</dbReference>
<dbReference type="STRING" id="207559.Dde_3379"/>
<evidence type="ECO:0000313" key="3">
    <source>
        <dbReference type="Proteomes" id="UP000002710"/>
    </source>
</evidence>
<dbReference type="eggNOG" id="COG5005">
    <property type="taxonomic scope" value="Bacteria"/>
</dbReference>
<gene>
    <name evidence="2" type="ordered locus">Dde_3379</name>
</gene>
<dbReference type="AlphaFoldDB" id="Q30VX3"/>
<dbReference type="InterPro" id="IPR006522">
    <property type="entry name" value="Phage_virion_morphogenesis"/>
</dbReference>
<organism evidence="2 3">
    <name type="scientific">Oleidesulfovibrio alaskensis (strain ATCC BAA-1058 / DSM 17464 / G20)</name>
    <name type="common">Desulfovibrio alaskensis</name>
    <dbReference type="NCBI Taxonomy" id="207559"/>
    <lineage>
        <taxon>Bacteria</taxon>
        <taxon>Pseudomonadati</taxon>
        <taxon>Thermodesulfobacteriota</taxon>
        <taxon>Desulfovibrionia</taxon>
        <taxon>Desulfovibrionales</taxon>
        <taxon>Desulfovibrionaceae</taxon>
        <taxon>Oleidesulfovibrio</taxon>
    </lineage>
</organism>
<sequence length="163" mass="17428">MAGASFSMPMDGLMRAVDAGISHAQRTQQLAEAIGEALVSSTHQRFEDQERPDGSKWEPSLRAGNEGGVTLTDKGTLKKSIGYAASPAKVTIGTSMKYAAIHQRGGTIRGKKGKLKFPLPGGGFAQVDQVTIPERTYLGLSGEDVKEVREMMVQHMRQALLGG</sequence>
<proteinExistence type="predicted"/>
<reference evidence="2 3" key="1">
    <citation type="journal article" date="2011" name="J. Bacteriol.">
        <title>Complete genome sequence and updated annotation of Desulfovibrio alaskensis G20.</title>
        <authorList>
            <person name="Hauser L.J."/>
            <person name="Land M.L."/>
            <person name="Brown S.D."/>
            <person name="Larimer F."/>
            <person name="Keller K.L."/>
            <person name="Rapp-Giles B.J."/>
            <person name="Price M.N."/>
            <person name="Lin M."/>
            <person name="Bruce D.C."/>
            <person name="Detter J.C."/>
            <person name="Tapia R."/>
            <person name="Han C.S."/>
            <person name="Goodwin L.A."/>
            <person name="Cheng J.F."/>
            <person name="Pitluck S."/>
            <person name="Copeland A."/>
            <person name="Lucas S."/>
            <person name="Nolan M."/>
            <person name="Lapidus A.L."/>
            <person name="Palumbo A.V."/>
            <person name="Wall J.D."/>
        </authorList>
    </citation>
    <scope>NUCLEOTIDE SEQUENCE [LARGE SCALE GENOMIC DNA]</scope>
    <source>
        <strain evidence="3">ATCC BAA 1058 / DSM 17464 / G20</strain>
    </source>
</reference>
<dbReference type="KEGG" id="dde:Dde_3379"/>
<feature type="compositionally biased region" description="Basic and acidic residues" evidence="1">
    <location>
        <begin position="44"/>
        <end position="56"/>
    </location>
</feature>
<feature type="region of interest" description="Disordered" evidence="1">
    <location>
        <begin position="43"/>
        <end position="70"/>
    </location>
</feature>
<dbReference type="HOGENOM" id="CLU_117141_2_0_7"/>
<keyword evidence="3" id="KW-1185">Reference proteome</keyword>